<dbReference type="RefSeq" id="WP_183315642.1">
    <property type="nucleotide sequence ID" value="NZ_JACIEN010000001.1"/>
</dbReference>
<dbReference type="PROSITE" id="PS51352">
    <property type="entry name" value="THIOREDOXIN_2"/>
    <property type="match status" value="1"/>
</dbReference>
<proteinExistence type="inferred from homology"/>
<dbReference type="EMBL" id="JACIEN010000001">
    <property type="protein sequence ID" value="MBB4015538.1"/>
    <property type="molecule type" value="Genomic_DNA"/>
</dbReference>
<feature type="disulfide bond" description="Redox-active" evidence="4">
    <location>
        <begin position="77"/>
        <end position="81"/>
    </location>
</feature>
<dbReference type="Gene3D" id="3.40.30.10">
    <property type="entry name" value="Glutaredoxin"/>
    <property type="match status" value="1"/>
</dbReference>
<dbReference type="AlphaFoldDB" id="A0A840BVN9"/>
<dbReference type="CDD" id="cd02968">
    <property type="entry name" value="SCO"/>
    <property type="match status" value="1"/>
</dbReference>
<dbReference type="InterPro" id="IPR003782">
    <property type="entry name" value="SCO1/SenC"/>
</dbReference>
<protein>
    <submittedName>
        <fullName evidence="7">Protein SCO1/2</fullName>
    </submittedName>
</protein>
<reference evidence="7 8" key="1">
    <citation type="submission" date="2020-08" db="EMBL/GenBank/DDBJ databases">
        <title>Genomic Encyclopedia of Type Strains, Phase IV (KMG-IV): sequencing the most valuable type-strain genomes for metagenomic binning, comparative biology and taxonomic classification.</title>
        <authorList>
            <person name="Goeker M."/>
        </authorList>
    </citation>
    <scope>NUCLEOTIDE SEQUENCE [LARGE SCALE GENOMIC DNA]</scope>
    <source>
        <strain evidence="7 8">DSM 103737</strain>
    </source>
</reference>
<accession>A0A840BVN9</accession>
<evidence type="ECO:0000256" key="2">
    <source>
        <dbReference type="ARBA" id="ARBA00023008"/>
    </source>
</evidence>
<dbReference type="SUPFAM" id="SSF52833">
    <property type="entry name" value="Thioredoxin-like"/>
    <property type="match status" value="1"/>
</dbReference>
<sequence>MSRLRIILWSLVAVIALVAGALWIVGDRLVAPQGGVRTSGVANIGGPFTLTTHDGKKLSSAELAGRPFAVFFGFTHCPDVCPTTLFEMSENLKALGPDGDKLTVLFISVDPERDTRELMATYLESFDPRIVGLTGTQEEIDAVVKAYRATYQRVPTEGDGYTVNHTASVYLMDRQGHFAGTLDYHEQQDTQMRKLRRLVEG</sequence>
<dbReference type="PANTHER" id="PTHR12151:SF25">
    <property type="entry name" value="LINALOOL DEHYDRATASE_ISOMERASE DOMAIN-CONTAINING PROTEIN"/>
    <property type="match status" value="1"/>
</dbReference>
<feature type="binding site" evidence="3">
    <location>
        <position position="165"/>
    </location>
    <ligand>
        <name>Cu cation</name>
        <dbReference type="ChEBI" id="CHEBI:23378"/>
    </ligand>
</feature>
<evidence type="ECO:0000256" key="4">
    <source>
        <dbReference type="PIRSR" id="PIRSR603782-2"/>
    </source>
</evidence>
<feature type="binding site" evidence="3">
    <location>
        <position position="77"/>
    </location>
    <ligand>
        <name>Cu cation</name>
        <dbReference type="ChEBI" id="CHEBI:23378"/>
    </ligand>
</feature>
<organism evidence="7 8">
    <name type="scientific">Chelatococcus caeni</name>
    <dbReference type="NCBI Taxonomy" id="1348468"/>
    <lineage>
        <taxon>Bacteria</taxon>
        <taxon>Pseudomonadati</taxon>
        <taxon>Pseudomonadota</taxon>
        <taxon>Alphaproteobacteria</taxon>
        <taxon>Hyphomicrobiales</taxon>
        <taxon>Chelatococcaceae</taxon>
        <taxon>Chelatococcus</taxon>
    </lineage>
</organism>
<evidence type="ECO:0000256" key="5">
    <source>
        <dbReference type="SAM" id="Phobius"/>
    </source>
</evidence>
<keyword evidence="5" id="KW-0472">Membrane</keyword>
<keyword evidence="8" id="KW-1185">Reference proteome</keyword>
<evidence type="ECO:0000313" key="8">
    <source>
        <dbReference type="Proteomes" id="UP000577362"/>
    </source>
</evidence>
<feature type="binding site" evidence="3">
    <location>
        <position position="81"/>
    </location>
    <ligand>
        <name>Cu cation</name>
        <dbReference type="ChEBI" id="CHEBI:23378"/>
    </ligand>
</feature>
<keyword evidence="3" id="KW-0479">Metal-binding</keyword>
<dbReference type="Proteomes" id="UP000577362">
    <property type="component" value="Unassembled WGS sequence"/>
</dbReference>
<name>A0A840BVN9_9HYPH</name>
<dbReference type="FunFam" id="3.40.30.10:FF:000013">
    <property type="entry name" value="Blast:Protein SCO1 homolog, mitochondrial"/>
    <property type="match status" value="1"/>
</dbReference>
<evidence type="ECO:0000256" key="3">
    <source>
        <dbReference type="PIRSR" id="PIRSR603782-1"/>
    </source>
</evidence>
<keyword evidence="4" id="KW-1015">Disulfide bond</keyword>
<comment type="similarity">
    <text evidence="1">Belongs to the SCO1/2 family.</text>
</comment>
<gene>
    <name evidence="7" type="ORF">GGR16_000544</name>
</gene>
<keyword evidence="5" id="KW-1133">Transmembrane helix</keyword>
<dbReference type="Pfam" id="PF02630">
    <property type="entry name" value="SCO1-SenC"/>
    <property type="match status" value="1"/>
</dbReference>
<evidence type="ECO:0000259" key="6">
    <source>
        <dbReference type="PROSITE" id="PS51352"/>
    </source>
</evidence>
<dbReference type="InterPro" id="IPR013766">
    <property type="entry name" value="Thioredoxin_domain"/>
</dbReference>
<evidence type="ECO:0000256" key="1">
    <source>
        <dbReference type="ARBA" id="ARBA00010996"/>
    </source>
</evidence>
<feature type="transmembrane region" description="Helical" evidence="5">
    <location>
        <begin position="6"/>
        <end position="25"/>
    </location>
</feature>
<evidence type="ECO:0000313" key="7">
    <source>
        <dbReference type="EMBL" id="MBB4015538.1"/>
    </source>
</evidence>
<keyword evidence="2 3" id="KW-0186">Copper</keyword>
<comment type="caution">
    <text evidence="7">The sequence shown here is derived from an EMBL/GenBank/DDBJ whole genome shotgun (WGS) entry which is preliminary data.</text>
</comment>
<dbReference type="GO" id="GO:0046872">
    <property type="term" value="F:metal ion binding"/>
    <property type="evidence" value="ECO:0007669"/>
    <property type="project" value="UniProtKB-KW"/>
</dbReference>
<dbReference type="InterPro" id="IPR036249">
    <property type="entry name" value="Thioredoxin-like_sf"/>
</dbReference>
<keyword evidence="5" id="KW-0812">Transmembrane</keyword>
<feature type="domain" description="Thioredoxin" evidence="6">
    <location>
        <begin position="39"/>
        <end position="201"/>
    </location>
</feature>
<dbReference type="PANTHER" id="PTHR12151">
    <property type="entry name" value="ELECTRON TRANSPORT PROTIN SCO1/SENC FAMILY MEMBER"/>
    <property type="match status" value="1"/>
</dbReference>